<name>A0A5J4USR0_9EUKA</name>
<protein>
    <submittedName>
        <fullName evidence="3">Uncharacterized protein</fullName>
    </submittedName>
</protein>
<organism evidence="3 5">
    <name type="scientific">Streblomastix strix</name>
    <dbReference type="NCBI Taxonomy" id="222440"/>
    <lineage>
        <taxon>Eukaryota</taxon>
        <taxon>Metamonada</taxon>
        <taxon>Preaxostyla</taxon>
        <taxon>Oxymonadida</taxon>
        <taxon>Streblomastigidae</taxon>
        <taxon>Streblomastix</taxon>
    </lineage>
</organism>
<dbReference type="SUPFAM" id="SSF143875">
    <property type="entry name" value="ERH-like"/>
    <property type="match status" value="1"/>
</dbReference>
<proteinExistence type="inferred from homology"/>
<dbReference type="EMBL" id="SNRW01012539">
    <property type="protein sequence ID" value="KAA6373689.1"/>
    <property type="molecule type" value="Genomic_DNA"/>
</dbReference>
<dbReference type="Proteomes" id="UP000324800">
    <property type="component" value="Unassembled WGS sequence"/>
</dbReference>
<dbReference type="PANTHER" id="PTHR12373:SF0">
    <property type="entry name" value="ENHANCER OF RUDIMENTARY HOMOLOG"/>
    <property type="match status" value="1"/>
</dbReference>
<evidence type="ECO:0000313" key="2">
    <source>
        <dbReference type="EMBL" id="KAA6325816.1"/>
    </source>
</evidence>
<evidence type="ECO:0000313" key="3">
    <source>
        <dbReference type="EMBL" id="KAA6373686.1"/>
    </source>
</evidence>
<dbReference type="InterPro" id="IPR000781">
    <property type="entry name" value="ERH"/>
</dbReference>
<dbReference type="Gene3D" id="3.30.2260.10">
    <property type="entry name" value="Enhancer of rudimentary"/>
    <property type="match status" value="1"/>
</dbReference>
<accession>A0A5J4USR0</accession>
<evidence type="ECO:0000256" key="1">
    <source>
        <dbReference type="ARBA" id="ARBA00007491"/>
    </source>
</evidence>
<evidence type="ECO:0000313" key="5">
    <source>
        <dbReference type="Proteomes" id="UP000324800"/>
    </source>
</evidence>
<comment type="similarity">
    <text evidence="1">Belongs to the E(R) family.</text>
</comment>
<dbReference type="EMBL" id="SNRW01044024">
    <property type="protein sequence ID" value="KAA6325816.1"/>
    <property type="molecule type" value="Genomic_DNA"/>
</dbReference>
<dbReference type="PANTHER" id="PTHR12373">
    <property type="entry name" value="ENHANCER OF RUDIMENTARY ERH"/>
    <property type="match status" value="1"/>
</dbReference>
<dbReference type="Pfam" id="PF01133">
    <property type="entry name" value="ER"/>
    <property type="match status" value="1"/>
</dbReference>
<dbReference type="InterPro" id="IPR035912">
    <property type="entry name" value="EHR_sf"/>
</dbReference>
<dbReference type="AlphaFoldDB" id="A0A5J4USR0"/>
<gene>
    <name evidence="3" type="ORF">EZS28_030784</name>
    <name evidence="4" type="ORF">EZS28_030787</name>
    <name evidence="2" type="ORF">EZS28_054026</name>
</gene>
<sequence length="75" mass="9142">MVTLFEQALAHSDDDYKPAPRFFSEIFEFFDSFIDLGCLIFTPAINAYRPYNREWLKEKLFEHLRRENHIIKFPR</sequence>
<reference evidence="3 5" key="1">
    <citation type="submission" date="2019-03" db="EMBL/GenBank/DDBJ databases">
        <title>Single cell metagenomics reveals metabolic interactions within the superorganism composed of flagellate Streblomastix strix and complex community of Bacteroidetes bacteria on its surface.</title>
        <authorList>
            <person name="Treitli S.C."/>
            <person name="Kolisko M."/>
            <person name="Husnik F."/>
            <person name="Keeling P."/>
            <person name="Hampl V."/>
        </authorList>
    </citation>
    <scope>NUCLEOTIDE SEQUENCE [LARGE SCALE GENOMIC DNA]</scope>
    <source>
        <strain evidence="3">ST1C</strain>
    </source>
</reference>
<dbReference type="OrthoDB" id="7887808at2759"/>
<evidence type="ECO:0000313" key="4">
    <source>
        <dbReference type="EMBL" id="KAA6373689.1"/>
    </source>
</evidence>
<comment type="caution">
    <text evidence="3">The sequence shown here is derived from an EMBL/GenBank/DDBJ whole genome shotgun (WGS) entry which is preliminary data.</text>
</comment>
<dbReference type="EMBL" id="SNRW01012539">
    <property type="protein sequence ID" value="KAA6373686.1"/>
    <property type="molecule type" value="Genomic_DNA"/>
</dbReference>